<sequence length="249" mass="27303">MLHETRDPGTLLTEFPDGRRLRLARGDLEQMRADGLVAIRERDGVLTIALSAEGRAVLQRDSGGDMAGQHRLLRQVKPEPGGESGAVTVNDAESPLASLARLRRPDGSPWLGRAEISAGERLRTDFERAMLQPRVTAAWDPSHVASARKGAGHDRQPLPDTALAARRRVNAAIDAVGPELAGVLLDVCCFLKGLEQVERERGWPRRSAKLMLRTALALLDRHYHPAPVRRSAGIRHWGAEGYRPPLRAS</sequence>
<dbReference type="RefSeq" id="WP_175276562.1">
    <property type="nucleotide sequence ID" value="NZ_CP054836.1"/>
</dbReference>
<feature type="domain" description="DUF6456" evidence="1">
    <location>
        <begin position="88"/>
        <end position="224"/>
    </location>
</feature>
<keyword evidence="3" id="KW-1185">Reference proteome</keyword>
<evidence type="ECO:0000259" key="1">
    <source>
        <dbReference type="Pfam" id="PF20057"/>
    </source>
</evidence>
<organism evidence="2 3">
    <name type="scientific">Oricola thermophila</name>
    <dbReference type="NCBI Taxonomy" id="2742145"/>
    <lineage>
        <taxon>Bacteria</taxon>
        <taxon>Pseudomonadati</taxon>
        <taxon>Pseudomonadota</taxon>
        <taxon>Alphaproteobacteria</taxon>
        <taxon>Hyphomicrobiales</taxon>
        <taxon>Ahrensiaceae</taxon>
        <taxon>Oricola</taxon>
    </lineage>
</organism>
<dbReference type="AlphaFoldDB" id="A0A6N1VHN8"/>
<name>A0A6N1VHN8_9HYPH</name>
<dbReference type="EMBL" id="CP054836">
    <property type="protein sequence ID" value="QKV18669.1"/>
    <property type="molecule type" value="Genomic_DNA"/>
</dbReference>
<dbReference type="Pfam" id="PF20057">
    <property type="entry name" value="DUF6456"/>
    <property type="match status" value="1"/>
</dbReference>
<protein>
    <recommendedName>
        <fullName evidence="1">DUF6456 domain-containing protein</fullName>
    </recommendedName>
</protein>
<accession>A0A6N1VHN8</accession>
<dbReference type="KEGG" id="orm:HTY61_09520"/>
<evidence type="ECO:0000313" key="3">
    <source>
        <dbReference type="Proteomes" id="UP000509367"/>
    </source>
</evidence>
<dbReference type="Proteomes" id="UP000509367">
    <property type="component" value="Chromosome"/>
</dbReference>
<reference evidence="2 3" key="1">
    <citation type="submission" date="2020-06" db="EMBL/GenBank/DDBJ databases">
        <title>Oricola thermophila sp. nov. isolated from a tidal sediments.</title>
        <authorList>
            <person name="Kwon K.K."/>
            <person name="Yang S.-H."/>
            <person name="Park M.-J."/>
        </authorList>
    </citation>
    <scope>NUCLEOTIDE SEQUENCE [LARGE SCALE GENOMIC DNA]</scope>
    <source>
        <strain evidence="2 3">MEBiC13590</strain>
    </source>
</reference>
<proteinExistence type="predicted"/>
<dbReference type="InterPro" id="IPR045599">
    <property type="entry name" value="DUF6456"/>
</dbReference>
<evidence type="ECO:0000313" key="2">
    <source>
        <dbReference type="EMBL" id="QKV18669.1"/>
    </source>
</evidence>
<gene>
    <name evidence="2" type="ORF">HTY61_09520</name>
</gene>